<name>A0A4P9YVM0_9FUNG</name>
<accession>A0A4P9YVM0</accession>
<feature type="chain" id="PRO_5020767837" evidence="2">
    <location>
        <begin position="24"/>
        <end position="257"/>
    </location>
</feature>
<feature type="region of interest" description="Disordered" evidence="1">
    <location>
        <begin position="56"/>
        <end position="82"/>
    </location>
</feature>
<feature type="signal peptide" evidence="2">
    <location>
        <begin position="1"/>
        <end position="23"/>
    </location>
</feature>
<keyword evidence="2" id="KW-0732">Signal</keyword>
<feature type="compositionally biased region" description="Low complexity" evidence="1">
    <location>
        <begin position="190"/>
        <end position="205"/>
    </location>
</feature>
<evidence type="ECO:0000313" key="5">
    <source>
        <dbReference type="Proteomes" id="UP000278143"/>
    </source>
</evidence>
<dbReference type="AlphaFoldDB" id="A0A4P9YVM0"/>
<dbReference type="InterPro" id="IPR035940">
    <property type="entry name" value="CAP_sf"/>
</dbReference>
<organism evidence="4 5">
    <name type="scientific">Syncephalis pseudoplumigaleata</name>
    <dbReference type="NCBI Taxonomy" id="1712513"/>
    <lineage>
        <taxon>Eukaryota</taxon>
        <taxon>Fungi</taxon>
        <taxon>Fungi incertae sedis</taxon>
        <taxon>Zoopagomycota</taxon>
        <taxon>Zoopagomycotina</taxon>
        <taxon>Zoopagomycetes</taxon>
        <taxon>Zoopagales</taxon>
        <taxon>Piptocephalidaceae</taxon>
        <taxon>Syncephalis</taxon>
    </lineage>
</organism>
<reference evidence="5" key="1">
    <citation type="journal article" date="2018" name="Nat. Microbiol.">
        <title>Leveraging single-cell genomics to expand the fungal tree of life.</title>
        <authorList>
            <person name="Ahrendt S.R."/>
            <person name="Quandt C.A."/>
            <person name="Ciobanu D."/>
            <person name="Clum A."/>
            <person name="Salamov A."/>
            <person name="Andreopoulos B."/>
            <person name="Cheng J.F."/>
            <person name="Woyke T."/>
            <person name="Pelin A."/>
            <person name="Henrissat B."/>
            <person name="Reynolds N.K."/>
            <person name="Benny G.L."/>
            <person name="Smith M.E."/>
            <person name="James T.Y."/>
            <person name="Grigoriev I.V."/>
        </authorList>
    </citation>
    <scope>NUCLEOTIDE SEQUENCE [LARGE SCALE GENOMIC DNA]</scope>
    <source>
        <strain evidence="5">Benny S71-1</strain>
    </source>
</reference>
<dbReference type="Gene3D" id="3.40.33.10">
    <property type="entry name" value="CAP"/>
    <property type="match status" value="1"/>
</dbReference>
<dbReference type="PANTHER" id="PTHR31157:SF1">
    <property type="entry name" value="SCP DOMAIN-CONTAINING PROTEIN"/>
    <property type="match status" value="1"/>
</dbReference>
<evidence type="ECO:0000259" key="3">
    <source>
        <dbReference type="Pfam" id="PF00188"/>
    </source>
</evidence>
<evidence type="ECO:0000256" key="1">
    <source>
        <dbReference type="SAM" id="MobiDB-lite"/>
    </source>
</evidence>
<dbReference type="SUPFAM" id="SSF55797">
    <property type="entry name" value="PR-1-like"/>
    <property type="match status" value="1"/>
</dbReference>
<dbReference type="OrthoDB" id="568194at2759"/>
<keyword evidence="5" id="KW-1185">Reference proteome</keyword>
<evidence type="ECO:0000256" key="2">
    <source>
        <dbReference type="SAM" id="SignalP"/>
    </source>
</evidence>
<feature type="domain" description="SCP" evidence="3">
    <location>
        <begin position="32"/>
        <end position="145"/>
    </location>
</feature>
<gene>
    <name evidence="4" type="ORF">SYNPS1DRAFT_23818</name>
</gene>
<dbReference type="EMBL" id="KZ990456">
    <property type="protein sequence ID" value="RKP24086.1"/>
    <property type="molecule type" value="Genomic_DNA"/>
</dbReference>
<protein>
    <submittedName>
        <fullName evidence="4">CAP domain-containing protein</fullName>
    </submittedName>
</protein>
<dbReference type="Pfam" id="PF00188">
    <property type="entry name" value="CAP"/>
    <property type="match status" value="1"/>
</dbReference>
<dbReference type="PANTHER" id="PTHR31157">
    <property type="entry name" value="SCP DOMAIN-CONTAINING PROTEIN"/>
    <property type="match status" value="1"/>
</dbReference>
<dbReference type="InterPro" id="IPR014044">
    <property type="entry name" value="CAP_dom"/>
</dbReference>
<sequence length="257" mass="28148">MRATPIALVTATLLVISQHMTEAFDRRTMLCLTNKERVRRGLNALGPSACLDNAAQRHSNDQARNSFMDHTGSDGSDPGARIDDAGYKWRTCRENVAYGQKDEREVIEGWMDSQGHRENILNPEVTHHGSAVAYKGSTPYYTQVFAADDTKSAAYPECPKVYSYADSPASAPAPAPAPSPPAYAEKEEPAAPSAYGDSDTYGTTSDNDDSSDTYSSYSVNEDIFPVLTQDSVNLAAGQRVPLRFGRRFQRFQAHVLV</sequence>
<dbReference type="Proteomes" id="UP000278143">
    <property type="component" value="Unassembled WGS sequence"/>
</dbReference>
<feature type="compositionally biased region" description="Pro residues" evidence="1">
    <location>
        <begin position="171"/>
        <end position="181"/>
    </location>
</feature>
<proteinExistence type="predicted"/>
<feature type="region of interest" description="Disordered" evidence="1">
    <location>
        <begin position="165"/>
        <end position="214"/>
    </location>
</feature>
<evidence type="ECO:0000313" key="4">
    <source>
        <dbReference type="EMBL" id="RKP24086.1"/>
    </source>
</evidence>
<dbReference type="CDD" id="cd05379">
    <property type="entry name" value="CAP_bacterial"/>
    <property type="match status" value="1"/>
</dbReference>